<dbReference type="Proteomes" id="UP000001396">
    <property type="component" value="Unassembled WGS sequence"/>
</dbReference>
<evidence type="ECO:0000256" key="1">
    <source>
        <dbReference type="ARBA" id="ARBA00004370"/>
    </source>
</evidence>
<keyword evidence="8" id="KW-1185">Reference proteome</keyword>
<protein>
    <submittedName>
        <fullName evidence="7">DUF647 family protein</fullName>
    </submittedName>
</protein>
<proteinExistence type="inferred from homology"/>
<organism evidence="7 8">
    <name type="scientific">Heterostelium pallidum (strain ATCC 26659 / Pp 5 / PN500)</name>
    <name type="common">Cellular slime mold</name>
    <name type="synonym">Polysphondylium pallidum</name>
    <dbReference type="NCBI Taxonomy" id="670386"/>
    <lineage>
        <taxon>Eukaryota</taxon>
        <taxon>Amoebozoa</taxon>
        <taxon>Evosea</taxon>
        <taxon>Eumycetozoa</taxon>
        <taxon>Dictyostelia</taxon>
        <taxon>Acytosteliales</taxon>
        <taxon>Acytosteliaceae</taxon>
        <taxon>Heterostelium</taxon>
    </lineage>
</organism>
<keyword evidence="5" id="KW-0472">Membrane</keyword>
<dbReference type="PANTHER" id="PTHR12770">
    <property type="entry name" value="RUS1 FAMILY PROTEIN C16ORF58"/>
    <property type="match status" value="1"/>
</dbReference>
<comment type="caution">
    <text evidence="7">The sequence shown here is derived from an EMBL/GenBank/DDBJ whole genome shotgun (WGS) entry which is preliminary data.</text>
</comment>
<evidence type="ECO:0000313" key="8">
    <source>
        <dbReference type="Proteomes" id="UP000001396"/>
    </source>
</evidence>
<dbReference type="GeneID" id="31356936"/>
<evidence type="ECO:0000256" key="3">
    <source>
        <dbReference type="ARBA" id="ARBA00022692"/>
    </source>
</evidence>
<feature type="domain" description="Protein root UVB sensitive/RUS" evidence="6">
    <location>
        <begin position="99"/>
        <end position="273"/>
    </location>
</feature>
<dbReference type="InterPro" id="IPR054549">
    <property type="entry name" value="UVB_sens_RUS_dom"/>
</dbReference>
<evidence type="ECO:0000256" key="5">
    <source>
        <dbReference type="ARBA" id="ARBA00023136"/>
    </source>
</evidence>
<reference evidence="7 8" key="1">
    <citation type="journal article" date="2011" name="Genome Res.">
        <title>Phylogeny-wide analysis of social amoeba genomes highlights ancient origins for complex intercellular communication.</title>
        <authorList>
            <person name="Heidel A.J."/>
            <person name="Lawal H.M."/>
            <person name="Felder M."/>
            <person name="Schilde C."/>
            <person name="Helps N.R."/>
            <person name="Tunggal B."/>
            <person name="Rivero F."/>
            <person name="John U."/>
            <person name="Schleicher M."/>
            <person name="Eichinger L."/>
            <person name="Platzer M."/>
            <person name="Noegel A.A."/>
            <person name="Schaap P."/>
            <person name="Gloeckner G."/>
        </authorList>
    </citation>
    <scope>NUCLEOTIDE SEQUENCE [LARGE SCALE GENOMIC DNA]</scope>
    <source>
        <strain evidence="8">ATCC 26659 / Pp 5 / PN500</strain>
    </source>
</reference>
<evidence type="ECO:0000256" key="4">
    <source>
        <dbReference type="ARBA" id="ARBA00022989"/>
    </source>
</evidence>
<dbReference type="PANTHER" id="PTHR12770:SF31">
    <property type="entry name" value="RUS FAMILY MEMBER 1"/>
    <property type="match status" value="1"/>
</dbReference>
<comment type="subcellular location">
    <subcellularLocation>
        <location evidence="1">Membrane</location>
    </subcellularLocation>
</comment>
<name>D3AZ67_HETP5</name>
<sequence length="427" mass="47860">MLRIALGCSSKSYHNIKNYGNSAIVYGLRRYCNSTTTTTSTTIKEIHHGVVKKQYTQINNNNNDRLISIQNNDVNNTTKSTGDVVSVNNGVGVGVGSLSEKLYETFKTLFLPSGYPESVSQDYASYQRWIFVQNTLGSVTYMLSTHALLTSVGVGLSASLPFSAAISWVLKDGLGASALVLFASKYSTSLDFDLKRFKFRGDFLHNFGVFLETCTPFLPGYFLLMASISNLAKGIAGLIYGSTRASLHKSFALKENIGDITAKYQSQAMSSYLTDQVNRNEDFMLPTKMVDKLDIAFGVTVEDAFDIKDESDIVSYIKNNSISTSSNSSDDKYKYLLKVKNTNGGGRKYQVVLIENQNDKEHLNDNLNLILLKSYFHSLLIDQQSLNVIDNNQIDQQFNRFYESLQKQNQWNTNYLLYETNDIKLII</sequence>
<evidence type="ECO:0000256" key="2">
    <source>
        <dbReference type="ARBA" id="ARBA00007558"/>
    </source>
</evidence>
<dbReference type="RefSeq" id="XP_020437559.1">
    <property type="nucleotide sequence ID" value="XM_020572416.1"/>
</dbReference>
<accession>D3AZ67</accession>
<dbReference type="AlphaFoldDB" id="D3AZ67"/>
<keyword evidence="4" id="KW-1133">Transmembrane helix</keyword>
<gene>
    <name evidence="7" type="ORF">PPL_01407</name>
</gene>
<evidence type="ECO:0000313" key="7">
    <source>
        <dbReference type="EMBL" id="EFA85450.1"/>
    </source>
</evidence>
<comment type="similarity">
    <text evidence="2">Belongs to the RUS1 family.</text>
</comment>
<evidence type="ECO:0000259" key="6">
    <source>
        <dbReference type="Pfam" id="PF04884"/>
    </source>
</evidence>
<dbReference type="InParanoid" id="D3AZ67"/>
<dbReference type="OMA" id="THILFEY"/>
<dbReference type="InterPro" id="IPR006968">
    <property type="entry name" value="RUS_fam"/>
</dbReference>
<dbReference type="GO" id="GO:0016020">
    <property type="term" value="C:membrane"/>
    <property type="evidence" value="ECO:0007669"/>
    <property type="project" value="UniProtKB-SubCell"/>
</dbReference>
<keyword evidence="3" id="KW-0812">Transmembrane</keyword>
<dbReference type="EMBL" id="ADBJ01000007">
    <property type="protein sequence ID" value="EFA85450.1"/>
    <property type="molecule type" value="Genomic_DNA"/>
</dbReference>
<dbReference type="Pfam" id="PF04884">
    <property type="entry name" value="UVB_sens_prot"/>
    <property type="match status" value="1"/>
</dbReference>